<name>A0AAE3XMM1_9BACT</name>
<dbReference type="Proteomes" id="UP001185092">
    <property type="component" value="Unassembled WGS sequence"/>
</dbReference>
<protein>
    <recommendedName>
        <fullName evidence="2">Phosphoenolpyruvate carboxylase</fullName>
    </recommendedName>
</protein>
<dbReference type="PROSITE" id="PS00781">
    <property type="entry name" value="PEPCASE_1"/>
    <property type="match status" value="1"/>
</dbReference>
<sequence length="919" mass="105727">MNQLTKTQANLGKPYIDLEYLLVCFKEVLEENGEAELAKCIPWINEIDKDVLELDHKHIQLFSIVFQLLNMVEENGAVQHRRKREDEYGSDTINGLWGKSLKLCKEKGLSGKQIIDSVKSAHVEPVLTAHPTEAKRATILEHHRELYLLLVKRENRMYTDIEREDLRRDIKLAIDRIWRTGEIYIEKPNLKDELRGIVHYLKNVFPDVVKILDRRFYEAWRYNGFDKSLIKVPENLPKYSFGNWVGGDRDGHPFVTAEVTKETLGTLRLNALIVVRRSLMKLVKQLSFVLKLEKAPDLLKTRVDEIIEQVGDSAHVALERNKGEAFRQFVGLLLMKLPIDIEREHATKLKDYSYCYKNEDELLRDLDILQKSLVEYGAEEIAYADVNEAIRIIQTFGFHLAHLDIRQNSDFHDKAIQQLMNAAGLEGDKFVEGSEEERLAILNGELTSARPFTHRKMKREQNAQAVVDCYKVLTDYIEKYSAKGLGSLIISMTRSLSDLLSVYILAREAGLFVQEEDGFACRMPVVPLFETIDDMERSPEILDAFLSHPFTQRSLKYQKRTKGQDKPMQQVMIGYSDSNKDGGVLASQWNLYSTQAKLTAVGEKHGVRILFFHGKGGSISRGAGPTHYFMKSLPEGALQNDIRLTEQGETIAQKYANRMNATYNLELLMAGTATNTLLGNSEEHTKEVEDVMEYLSHVSQKHYQELIHHEHFIKFFSQATPIDAIEHSKIGSRPARRTGKRTLNDLRAIPWVFSWNQSRFNITSWYGVGSTLEEFMNEKPEMFERFRELVDFDPLLRYVLTNIDTSLAATDKSIFEKYAGLVEDEEVKSSILGLIENELEKTEKILGILFKRPIEERRPNHYYSNQLRAQALNLLNDRQVELLKQWRDETANEDPRSEETLQEILLLINAIAGALRNTG</sequence>
<dbReference type="PANTHER" id="PTHR30523:SF32">
    <property type="entry name" value="PHOSPHOENOLPYRUVATE CARBOXYLASE"/>
    <property type="match status" value="1"/>
</dbReference>
<dbReference type="InterPro" id="IPR018129">
    <property type="entry name" value="PEP_COase_Lys_AS"/>
</dbReference>
<reference evidence="5" key="1">
    <citation type="submission" date="2023-07" db="EMBL/GenBank/DDBJ databases">
        <title>Genomic Encyclopedia of Type Strains, Phase IV (KMG-IV): sequencing the most valuable type-strain genomes for metagenomic binning, comparative biology and taxonomic classification.</title>
        <authorList>
            <person name="Goeker M."/>
        </authorList>
    </citation>
    <scope>NUCLEOTIDE SEQUENCE</scope>
    <source>
        <strain evidence="5">DSM 26174</strain>
    </source>
</reference>
<accession>A0AAE3XMM1</accession>
<evidence type="ECO:0000256" key="4">
    <source>
        <dbReference type="PROSITE-ProRule" id="PRU10112"/>
    </source>
</evidence>
<dbReference type="GO" id="GO:0015977">
    <property type="term" value="P:carbon fixation"/>
    <property type="evidence" value="ECO:0007669"/>
    <property type="project" value="InterPro"/>
</dbReference>
<dbReference type="GO" id="GO:0006099">
    <property type="term" value="P:tricarboxylic acid cycle"/>
    <property type="evidence" value="ECO:0007669"/>
    <property type="project" value="InterPro"/>
</dbReference>
<dbReference type="PROSITE" id="PS00393">
    <property type="entry name" value="PEPCASE_2"/>
    <property type="match status" value="1"/>
</dbReference>
<dbReference type="SUPFAM" id="SSF51621">
    <property type="entry name" value="Phosphoenolpyruvate/pyruvate domain"/>
    <property type="match status" value="1"/>
</dbReference>
<dbReference type="PANTHER" id="PTHR30523">
    <property type="entry name" value="PHOSPHOENOLPYRUVATE CARBOXYLASE"/>
    <property type="match status" value="1"/>
</dbReference>
<feature type="active site" evidence="4">
    <location>
        <position position="580"/>
    </location>
</feature>
<evidence type="ECO:0000313" key="6">
    <source>
        <dbReference type="Proteomes" id="UP001185092"/>
    </source>
</evidence>
<evidence type="ECO:0000256" key="1">
    <source>
        <dbReference type="ARBA" id="ARBA00003670"/>
    </source>
</evidence>
<evidence type="ECO:0000313" key="5">
    <source>
        <dbReference type="EMBL" id="MDR6239242.1"/>
    </source>
</evidence>
<gene>
    <name evidence="5" type="ORF">HNQ88_002279</name>
</gene>
<evidence type="ECO:0000256" key="3">
    <source>
        <dbReference type="PROSITE-ProRule" id="PRU10111"/>
    </source>
</evidence>
<keyword evidence="6" id="KW-1185">Reference proteome</keyword>
<proteinExistence type="predicted"/>
<dbReference type="AlphaFoldDB" id="A0AAE3XMM1"/>
<dbReference type="Pfam" id="PF00311">
    <property type="entry name" value="PEPcase"/>
    <property type="match status" value="1"/>
</dbReference>
<dbReference type="InterPro" id="IPR015813">
    <property type="entry name" value="Pyrv/PenolPyrv_kinase-like_dom"/>
</dbReference>
<dbReference type="EMBL" id="JAVDQD010000002">
    <property type="protein sequence ID" value="MDR6239242.1"/>
    <property type="molecule type" value="Genomic_DNA"/>
</dbReference>
<organism evidence="5 6">
    <name type="scientific">Aureibacter tunicatorum</name>
    <dbReference type="NCBI Taxonomy" id="866807"/>
    <lineage>
        <taxon>Bacteria</taxon>
        <taxon>Pseudomonadati</taxon>
        <taxon>Bacteroidota</taxon>
        <taxon>Cytophagia</taxon>
        <taxon>Cytophagales</taxon>
        <taxon>Persicobacteraceae</taxon>
        <taxon>Aureibacter</taxon>
    </lineage>
</organism>
<comment type="function">
    <text evidence="1">Forms oxaloacetate, a four-carbon dicarboxylic acid source for the tricarboxylic acid cycle.</text>
</comment>
<dbReference type="InterPro" id="IPR033129">
    <property type="entry name" value="PEPCASE_His_AS"/>
</dbReference>
<dbReference type="GO" id="GO:0005829">
    <property type="term" value="C:cytosol"/>
    <property type="evidence" value="ECO:0007669"/>
    <property type="project" value="TreeGrafter"/>
</dbReference>
<dbReference type="Gene3D" id="1.20.1440.90">
    <property type="entry name" value="Phosphoenolpyruvate/pyruvate domain"/>
    <property type="match status" value="1"/>
</dbReference>
<dbReference type="RefSeq" id="WP_309938833.1">
    <property type="nucleotide sequence ID" value="NZ_AP025305.1"/>
</dbReference>
<dbReference type="InterPro" id="IPR021135">
    <property type="entry name" value="PEP_COase"/>
</dbReference>
<comment type="caution">
    <text evidence="5">The sequence shown here is derived from an EMBL/GenBank/DDBJ whole genome shotgun (WGS) entry which is preliminary data.</text>
</comment>
<evidence type="ECO:0000256" key="2">
    <source>
        <dbReference type="ARBA" id="ARBA00022419"/>
    </source>
</evidence>
<dbReference type="PRINTS" id="PR00150">
    <property type="entry name" value="PEPCARBXLASE"/>
</dbReference>
<feature type="active site" evidence="3">
    <location>
        <position position="130"/>
    </location>
</feature>
<keyword evidence="5" id="KW-0456">Lyase</keyword>
<dbReference type="GO" id="GO:0008964">
    <property type="term" value="F:phosphoenolpyruvate carboxylase activity"/>
    <property type="evidence" value="ECO:0007669"/>
    <property type="project" value="InterPro"/>
</dbReference>